<feature type="non-terminal residue" evidence="1">
    <location>
        <position position="1"/>
    </location>
</feature>
<dbReference type="Proteomes" id="UP001432027">
    <property type="component" value="Unassembled WGS sequence"/>
</dbReference>
<gene>
    <name evidence="1" type="ORF">PENTCL1PPCAC_8216</name>
</gene>
<reference evidence="1" key="1">
    <citation type="submission" date="2023-10" db="EMBL/GenBank/DDBJ databases">
        <title>Genome assembly of Pristionchus species.</title>
        <authorList>
            <person name="Yoshida K."/>
            <person name="Sommer R.J."/>
        </authorList>
    </citation>
    <scope>NUCLEOTIDE SEQUENCE</scope>
    <source>
        <strain evidence="1">RS0144</strain>
    </source>
</reference>
<keyword evidence="2" id="KW-1185">Reference proteome</keyword>
<dbReference type="AlphaFoldDB" id="A0AAV5SS74"/>
<dbReference type="EMBL" id="BTSX01000002">
    <property type="protein sequence ID" value="GMS86041.1"/>
    <property type="molecule type" value="Genomic_DNA"/>
</dbReference>
<evidence type="ECO:0000313" key="2">
    <source>
        <dbReference type="Proteomes" id="UP001432027"/>
    </source>
</evidence>
<comment type="caution">
    <text evidence="1">The sequence shown here is derived from an EMBL/GenBank/DDBJ whole genome shotgun (WGS) entry which is preliminary data.</text>
</comment>
<name>A0AAV5SS74_9BILA</name>
<sequence length="130" mass="15088">YDAVCLIFEQCLAQLKKIDSLKLCVLGFSRVQKTMGIHFHFAPRGPVGSRRRHVEITFSRRTRLSRVLILGLPSQVEEGERAWGIERARRGGSGEKGRSTRFLNEFLHFMLAKHFHLKLALSRVEFYEKM</sequence>
<protein>
    <recommendedName>
        <fullName evidence="3">Ribosomal protein</fullName>
    </recommendedName>
</protein>
<proteinExistence type="predicted"/>
<organism evidence="1 2">
    <name type="scientific">Pristionchus entomophagus</name>
    <dbReference type="NCBI Taxonomy" id="358040"/>
    <lineage>
        <taxon>Eukaryota</taxon>
        <taxon>Metazoa</taxon>
        <taxon>Ecdysozoa</taxon>
        <taxon>Nematoda</taxon>
        <taxon>Chromadorea</taxon>
        <taxon>Rhabditida</taxon>
        <taxon>Rhabditina</taxon>
        <taxon>Diplogasteromorpha</taxon>
        <taxon>Diplogasteroidea</taxon>
        <taxon>Neodiplogasteridae</taxon>
        <taxon>Pristionchus</taxon>
    </lineage>
</organism>
<accession>A0AAV5SS74</accession>
<evidence type="ECO:0000313" key="1">
    <source>
        <dbReference type="EMBL" id="GMS86041.1"/>
    </source>
</evidence>
<evidence type="ECO:0008006" key="3">
    <source>
        <dbReference type="Google" id="ProtNLM"/>
    </source>
</evidence>